<evidence type="ECO:0000313" key="13">
    <source>
        <dbReference type="Proteomes" id="UP000029393"/>
    </source>
</evidence>
<dbReference type="SUPFAM" id="SSF56935">
    <property type="entry name" value="Porins"/>
    <property type="match status" value="1"/>
</dbReference>
<evidence type="ECO:0000259" key="11">
    <source>
        <dbReference type="Pfam" id="PF07715"/>
    </source>
</evidence>
<dbReference type="EMBL" id="AVCK01000065">
    <property type="protein sequence ID" value="KFN41518.1"/>
    <property type="molecule type" value="Genomic_DNA"/>
</dbReference>
<dbReference type="PATRIC" id="fig|1384056.3.peg.2727"/>
<dbReference type="Gene3D" id="2.40.170.20">
    <property type="entry name" value="TonB-dependent receptor, beta-barrel domain"/>
    <property type="match status" value="1"/>
</dbReference>
<dbReference type="RefSeq" id="WP_156969065.1">
    <property type="nucleotide sequence ID" value="NZ_AVCK01000065.1"/>
</dbReference>
<evidence type="ECO:0000256" key="8">
    <source>
        <dbReference type="PROSITE-ProRule" id="PRU01360"/>
    </source>
</evidence>
<feature type="domain" description="TonB-dependent receptor-like beta-barrel" evidence="10">
    <location>
        <begin position="232"/>
        <end position="647"/>
    </location>
</feature>
<dbReference type="eggNOG" id="COG4772">
    <property type="taxonomic scope" value="Bacteria"/>
</dbReference>
<keyword evidence="6 8" id="KW-0472">Membrane</keyword>
<evidence type="ECO:0000256" key="9">
    <source>
        <dbReference type="RuleBase" id="RU003357"/>
    </source>
</evidence>
<name>A0A091AMW3_9GAMM</name>
<dbReference type="AlphaFoldDB" id="A0A091AMW3"/>
<dbReference type="InterPro" id="IPR037066">
    <property type="entry name" value="Plug_dom_sf"/>
</dbReference>
<evidence type="ECO:0000256" key="3">
    <source>
        <dbReference type="ARBA" id="ARBA00022452"/>
    </source>
</evidence>
<dbReference type="STRING" id="1384056.N787_06055"/>
<evidence type="ECO:0000256" key="2">
    <source>
        <dbReference type="ARBA" id="ARBA00022448"/>
    </source>
</evidence>
<keyword evidence="5 9" id="KW-0798">TonB box</keyword>
<dbReference type="PANTHER" id="PTHR30069">
    <property type="entry name" value="TONB-DEPENDENT OUTER MEMBRANE RECEPTOR"/>
    <property type="match status" value="1"/>
</dbReference>
<keyword evidence="2 8" id="KW-0813">Transport</keyword>
<dbReference type="Gene3D" id="2.170.130.10">
    <property type="entry name" value="TonB-dependent receptor, plug domain"/>
    <property type="match status" value="1"/>
</dbReference>
<feature type="domain" description="TonB-dependent receptor plug" evidence="11">
    <location>
        <begin position="31"/>
        <end position="138"/>
    </location>
</feature>
<dbReference type="OrthoDB" id="9760620at2"/>
<dbReference type="CDD" id="cd01347">
    <property type="entry name" value="ligand_gated_channel"/>
    <property type="match status" value="1"/>
</dbReference>
<dbReference type="GO" id="GO:0015344">
    <property type="term" value="F:siderophore uptake transmembrane transporter activity"/>
    <property type="evidence" value="ECO:0007669"/>
    <property type="project" value="TreeGrafter"/>
</dbReference>
<gene>
    <name evidence="12" type="ORF">N787_06055</name>
</gene>
<keyword evidence="7 8" id="KW-0998">Cell outer membrane</keyword>
<dbReference type="InterPro" id="IPR039426">
    <property type="entry name" value="TonB-dep_rcpt-like"/>
</dbReference>
<protein>
    <recommendedName>
        <fullName evidence="14">TonB-dependent receptor</fullName>
    </recommendedName>
</protein>
<evidence type="ECO:0000313" key="12">
    <source>
        <dbReference type="EMBL" id="KFN41518.1"/>
    </source>
</evidence>
<reference evidence="12 13" key="1">
    <citation type="submission" date="2013-09" db="EMBL/GenBank/DDBJ databases">
        <title>Genome sequencing of Arenimonas metalli.</title>
        <authorList>
            <person name="Chen F."/>
            <person name="Wang G."/>
        </authorList>
    </citation>
    <scope>NUCLEOTIDE SEQUENCE [LARGE SCALE GENOMIC DNA]</scope>
    <source>
        <strain evidence="12 13">CF5-1</strain>
    </source>
</reference>
<dbReference type="InterPro" id="IPR012910">
    <property type="entry name" value="Plug_dom"/>
</dbReference>
<evidence type="ECO:0000256" key="5">
    <source>
        <dbReference type="ARBA" id="ARBA00023077"/>
    </source>
</evidence>
<sequence length="685" mass="73996">MNLVHWVLAASEMVALEPVTVTATRREASVFETPAAVSVRTAPDAAPGLNLSEWLGGVPGLLARDRQNYAQDTQVSIRGFGTRASFGIRGLRVIIDGIPATQPDGQSQLSHANLASAERVEVLRGPFSALYGNSSGGVLQVFSGEGVAPGEWRLGAAGSDAGDWRVSSGLRTQWRGAGVVAGLSHLRVDGFRPHSAAERTSFNARLHWPGDGGEGGSLVFNHLDAPDAQDPLGLDRAQFDADPSQTTPQARAFDTRKSVRQSQLGGTWQRALGVARLQAMAYAGQRDIEQYLAIPVGVQGNPLQSGGVVDLGSDFFGGELRLAGEATLAGRDLKWTAGLGWEGLAQQRRGFENFVGTQLGVRGRLRRDERNDVATFDQFAQADWRFADDWSLLAGLRHSRVRFRSEDRYVTTGNPDDSGAVDFERYTPVLALQWRARPTLNLHASVGSGFETPTLVELAYRPDGGSGLNLDLRPARSRNLELGMKWRPRPGVSADVAVFRTATRDELVVATNAGGRASYANAARTRRQGVELEFAAPLGEAMSLQLAWTGLDATMRQDYFACAGAPCTLPTQRIARGTRLAGVPRSQGRLRWDGWRGDWRGFAEVRGVSAVTVNDVGSDRASGYGLLDLGVTWSATPRLDAFLRLDNALDRRHAGSVITNDGNGRYFEPGAPRTLWLGLDFRAAK</sequence>
<evidence type="ECO:0000256" key="6">
    <source>
        <dbReference type="ARBA" id="ARBA00023136"/>
    </source>
</evidence>
<keyword evidence="13" id="KW-1185">Reference proteome</keyword>
<evidence type="ECO:0000256" key="1">
    <source>
        <dbReference type="ARBA" id="ARBA00004571"/>
    </source>
</evidence>
<organism evidence="12 13">
    <name type="scientific">Arenimonas metalli CF5-1</name>
    <dbReference type="NCBI Taxonomy" id="1384056"/>
    <lineage>
        <taxon>Bacteria</taxon>
        <taxon>Pseudomonadati</taxon>
        <taxon>Pseudomonadota</taxon>
        <taxon>Gammaproteobacteria</taxon>
        <taxon>Lysobacterales</taxon>
        <taxon>Lysobacteraceae</taxon>
        <taxon>Arenimonas</taxon>
    </lineage>
</organism>
<dbReference type="Pfam" id="PF00593">
    <property type="entry name" value="TonB_dep_Rec_b-barrel"/>
    <property type="match status" value="1"/>
</dbReference>
<comment type="subcellular location">
    <subcellularLocation>
        <location evidence="1 8">Cell outer membrane</location>
        <topology evidence="1 8">Multi-pass membrane protein</topology>
    </subcellularLocation>
</comment>
<proteinExistence type="inferred from homology"/>
<dbReference type="PROSITE" id="PS52016">
    <property type="entry name" value="TONB_DEPENDENT_REC_3"/>
    <property type="match status" value="1"/>
</dbReference>
<accession>A0A091AMW3</accession>
<comment type="similarity">
    <text evidence="8 9">Belongs to the TonB-dependent receptor family.</text>
</comment>
<evidence type="ECO:0000259" key="10">
    <source>
        <dbReference type="Pfam" id="PF00593"/>
    </source>
</evidence>
<evidence type="ECO:0000256" key="4">
    <source>
        <dbReference type="ARBA" id="ARBA00022692"/>
    </source>
</evidence>
<dbReference type="InterPro" id="IPR000531">
    <property type="entry name" value="Beta-barrel_TonB"/>
</dbReference>
<comment type="caution">
    <text evidence="12">The sequence shown here is derived from an EMBL/GenBank/DDBJ whole genome shotgun (WGS) entry which is preliminary data.</text>
</comment>
<dbReference type="Pfam" id="PF07715">
    <property type="entry name" value="Plug"/>
    <property type="match status" value="1"/>
</dbReference>
<evidence type="ECO:0008006" key="14">
    <source>
        <dbReference type="Google" id="ProtNLM"/>
    </source>
</evidence>
<dbReference type="InterPro" id="IPR036942">
    <property type="entry name" value="Beta-barrel_TonB_sf"/>
</dbReference>
<keyword evidence="3 8" id="KW-1134">Transmembrane beta strand</keyword>
<dbReference type="GO" id="GO:0009279">
    <property type="term" value="C:cell outer membrane"/>
    <property type="evidence" value="ECO:0007669"/>
    <property type="project" value="UniProtKB-SubCell"/>
</dbReference>
<dbReference type="GO" id="GO:0044718">
    <property type="term" value="P:siderophore transmembrane transport"/>
    <property type="evidence" value="ECO:0007669"/>
    <property type="project" value="TreeGrafter"/>
</dbReference>
<dbReference type="PANTHER" id="PTHR30069:SF28">
    <property type="entry name" value="TONB-DEPENDENT RECEPTOR YNCD-RELATED"/>
    <property type="match status" value="1"/>
</dbReference>
<dbReference type="Proteomes" id="UP000029393">
    <property type="component" value="Unassembled WGS sequence"/>
</dbReference>
<keyword evidence="4 8" id="KW-0812">Transmembrane</keyword>
<evidence type="ECO:0000256" key="7">
    <source>
        <dbReference type="ARBA" id="ARBA00023237"/>
    </source>
</evidence>